<sequence length="81" mass="8754">MSFLACHMRRSGLWGRPGLVQGRGFSKPALPSARPAAPAPHSRAGVLQLGRQRPATGPHPGVYHNVMHMDRQADALLCGQY</sequence>
<dbReference type="Proteomes" id="UP000314294">
    <property type="component" value="Unassembled WGS sequence"/>
</dbReference>
<dbReference type="AlphaFoldDB" id="A0A4Z2EV35"/>
<gene>
    <name evidence="1" type="ORF">EYF80_057616</name>
</gene>
<comment type="caution">
    <text evidence="1">The sequence shown here is derived from an EMBL/GenBank/DDBJ whole genome shotgun (WGS) entry which is preliminary data.</text>
</comment>
<reference evidence="1 2" key="1">
    <citation type="submission" date="2019-03" db="EMBL/GenBank/DDBJ databases">
        <title>First draft genome of Liparis tanakae, snailfish: a comprehensive survey of snailfish specific genes.</title>
        <authorList>
            <person name="Kim W."/>
            <person name="Song I."/>
            <person name="Jeong J.-H."/>
            <person name="Kim D."/>
            <person name="Kim S."/>
            <person name="Ryu S."/>
            <person name="Song J.Y."/>
            <person name="Lee S.K."/>
        </authorList>
    </citation>
    <scope>NUCLEOTIDE SEQUENCE [LARGE SCALE GENOMIC DNA]</scope>
    <source>
        <tissue evidence="1">Muscle</tissue>
    </source>
</reference>
<evidence type="ECO:0000313" key="2">
    <source>
        <dbReference type="Proteomes" id="UP000314294"/>
    </source>
</evidence>
<name>A0A4Z2EV35_9TELE</name>
<proteinExistence type="predicted"/>
<accession>A0A4Z2EV35</accession>
<dbReference type="EMBL" id="SRLO01002833">
    <property type="protein sequence ID" value="TNN32224.1"/>
    <property type="molecule type" value="Genomic_DNA"/>
</dbReference>
<keyword evidence="2" id="KW-1185">Reference proteome</keyword>
<protein>
    <submittedName>
        <fullName evidence="1">Uncharacterized protein</fullName>
    </submittedName>
</protein>
<evidence type="ECO:0000313" key="1">
    <source>
        <dbReference type="EMBL" id="TNN32224.1"/>
    </source>
</evidence>
<organism evidence="1 2">
    <name type="scientific">Liparis tanakae</name>
    <name type="common">Tanaka's snailfish</name>
    <dbReference type="NCBI Taxonomy" id="230148"/>
    <lineage>
        <taxon>Eukaryota</taxon>
        <taxon>Metazoa</taxon>
        <taxon>Chordata</taxon>
        <taxon>Craniata</taxon>
        <taxon>Vertebrata</taxon>
        <taxon>Euteleostomi</taxon>
        <taxon>Actinopterygii</taxon>
        <taxon>Neopterygii</taxon>
        <taxon>Teleostei</taxon>
        <taxon>Neoteleostei</taxon>
        <taxon>Acanthomorphata</taxon>
        <taxon>Eupercaria</taxon>
        <taxon>Perciformes</taxon>
        <taxon>Cottioidei</taxon>
        <taxon>Cottales</taxon>
        <taxon>Liparidae</taxon>
        <taxon>Liparis</taxon>
    </lineage>
</organism>